<sequence>MSIFAAMVSFPSIFPLFQSEKQFAKGQMLHAYKPNMQFAFLYGRNAGYCRLFMIIERHATNIGK</sequence>
<name>A0AAN7UTR3_9PEZI</name>
<comment type="caution">
    <text evidence="1">The sequence shown here is derived from an EMBL/GenBank/DDBJ whole genome shotgun (WGS) entry which is preliminary data.</text>
</comment>
<protein>
    <submittedName>
        <fullName evidence="1">Uncharacterized protein</fullName>
    </submittedName>
</protein>
<dbReference type="AlphaFoldDB" id="A0AAN7UTR3"/>
<keyword evidence="2" id="KW-1185">Reference proteome</keyword>
<evidence type="ECO:0000313" key="2">
    <source>
        <dbReference type="Proteomes" id="UP001305414"/>
    </source>
</evidence>
<gene>
    <name evidence="1" type="ORF">RRF57_003079</name>
</gene>
<proteinExistence type="predicted"/>
<dbReference type="Proteomes" id="UP001305414">
    <property type="component" value="Unassembled WGS sequence"/>
</dbReference>
<dbReference type="EMBL" id="JAWHQM010000005">
    <property type="protein sequence ID" value="KAK5627364.1"/>
    <property type="molecule type" value="Genomic_DNA"/>
</dbReference>
<evidence type="ECO:0000313" key="1">
    <source>
        <dbReference type="EMBL" id="KAK5627364.1"/>
    </source>
</evidence>
<reference evidence="1 2" key="1">
    <citation type="submission" date="2023-10" db="EMBL/GenBank/DDBJ databases">
        <title>Draft genome sequence of Xylaria bambusicola isolate GMP-LS, the root and basal stem rot pathogen of sugarcane in Indonesia.</title>
        <authorList>
            <person name="Selvaraj P."/>
            <person name="Muralishankar V."/>
            <person name="Muruganantham S."/>
            <person name="Sp S."/>
            <person name="Haryani S."/>
            <person name="Lau K.J.X."/>
            <person name="Naqvi N.I."/>
        </authorList>
    </citation>
    <scope>NUCLEOTIDE SEQUENCE [LARGE SCALE GENOMIC DNA]</scope>
    <source>
        <strain evidence="1">GMP-LS</strain>
    </source>
</reference>
<organism evidence="1 2">
    <name type="scientific">Xylaria bambusicola</name>
    <dbReference type="NCBI Taxonomy" id="326684"/>
    <lineage>
        <taxon>Eukaryota</taxon>
        <taxon>Fungi</taxon>
        <taxon>Dikarya</taxon>
        <taxon>Ascomycota</taxon>
        <taxon>Pezizomycotina</taxon>
        <taxon>Sordariomycetes</taxon>
        <taxon>Xylariomycetidae</taxon>
        <taxon>Xylariales</taxon>
        <taxon>Xylariaceae</taxon>
        <taxon>Xylaria</taxon>
    </lineage>
</organism>
<accession>A0AAN7UTR3</accession>